<protein>
    <submittedName>
        <fullName evidence="1">Uncharacterized protein</fullName>
    </submittedName>
</protein>
<sequence>MSEDHRYTDPYVKQFKQGRFESLMRWEQLDQFWQNLRPQVDDGWYVYAVGESAPQAASSKQQVLDFIDEVDTLLHKEHDEDYCGVVYADNHQQPEFIKIFDPNNLGVSCGFSENPPLPGWVMSKLKPVDLQDALQPANNRRRWWQKIFAWSQ</sequence>
<evidence type="ECO:0000313" key="1">
    <source>
        <dbReference type="EMBL" id="VAW69126.1"/>
    </source>
</evidence>
<organism evidence="1">
    <name type="scientific">hydrothermal vent metagenome</name>
    <dbReference type="NCBI Taxonomy" id="652676"/>
    <lineage>
        <taxon>unclassified sequences</taxon>
        <taxon>metagenomes</taxon>
        <taxon>ecological metagenomes</taxon>
    </lineage>
</organism>
<dbReference type="AlphaFoldDB" id="A0A3B0YL82"/>
<dbReference type="EMBL" id="UOFJ01000401">
    <property type="protein sequence ID" value="VAW69126.1"/>
    <property type="molecule type" value="Genomic_DNA"/>
</dbReference>
<reference evidence="1" key="1">
    <citation type="submission" date="2018-06" db="EMBL/GenBank/DDBJ databases">
        <authorList>
            <person name="Zhirakovskaya E."/>
        </authorList>
    </citation>
    <scope>NUCLEOTIDE SEQUENCE</scope>
</reference>
<name>A0A3B0YL82_9ZZZZ</name>
<proteinExistence type="predicted"/>
<accession>A0A3B0YL82</accession>
<gene>
    <name evidence="1" type="ORF">MNBD_GAMMA10-523</name>
</gene>